<dbReference type="InterPro" id="IPR023296">
    <property type="entry name" value="Glyco_hydro_beta-prop_sf"/>
</dbReference>
<keyword evidence="4" id="KW-0326">Glycosidase</keyword>
<dbReference type="Pfam" id="PF00232">
    <property type="entry name" value="Glyco_hydro_1"/>
    <property type="match status" value="1"/>
</dbReference>
<dbReference type="GeneID" id="98148685"/>
<gene>
    <name evidence="6" type="ORF">BJX67DRAFT_384176</name>
</gene>
<dbReference type="CDD" id="cd18622">
    <property type="entry name" value="GH32_Inu-like"/>
    <property type="match status" value="1"/>
</dbReference>
<dbReference type="Gene3D" id="3.20.20.80">
    <property type="entry name" value="Glycosidases"/>
    <property type="match status" value="1"/>
</dbReference>
<comment type="similarity">
    <text evidence="1">Belongs to the glycosyl hydrolase 32 family.</text>
</comment>
<evidence type="ECO:0000259" key="5">
    <source>
        <dbReference type="Pfam" id="PF00251"/>
    </source>
</evidence>
<dbReference type="SUPFAM" id="SSF51445">
    <property type="entry name" value="(Trans)glycosidases"/>
    <property type="match status" value="1"/>
</dbReference>
<reference evidence="6 7" key="1">
    <citation type="submission" date="2024-07" db="EMBL/GenBank/DDBJ databases">
        <title>Section-level genome sequencing and comparative genomics of Aspergillus sections Usti and Cavernicolus.</title>
        <authorList>
            <consortium name="Lawrence Berkeley National Laboratory"/>
            <person name="Nybo J.L."/>
            <person name="Vesth T.C."/>
            <person name="Theobald S."/>
            <person name="Frisvad J.C."/>
            <person name="Larsen T.O."/>
            <person name="Kjaerboelling I."/>
            <person name="Rothschild-Mancinelli K."/>
            <person name="Lyhne E.K."/>
            <person name="Kogle M.E."/>
            <person name="Barry K."/>
            <person name="Clum A."/>
            <person name="Na H."/>
            <person name="Ledsgaard L."/>
            <person name="Lin J."/>
            <person name="Lipzen A."/>
            <person name="Kuo A."/>
            <person name="Riley R."/>
            <person name="Mondo S."/>
            <person name="Labutti K."/>
            <person name="Haridas S."/>
            <person name="Pangalinan J."/>
            <person name="Salamov A.A."/>
            <person name="Simmons B.A."/>
            <person name="Magnuson J.K."/>
            <person name="Chen J."/>
            <person name="Drula E."/>
            <person name="Henrissat B."/>
            <person name="Wiebenga A."/>
            <person name="Lubbers R.J."/>
            <person name="Gomes A.C."/>
            <person name="Macurrencykelacurrency M.R."/>
            <person name="Stajich J."/>
            <person name="Grigoriev I.V."/>
            <person name="Mortensen U.H."/>
            <person name="De Vries R.P."/>
            <person name="Baker S.E."/>
            <person name="Andersen M.R."/>
        </authorList>
    </citation>
    <scope>NUCLEOTIDE SEQUENCE [LARGE SCALE GENOMIC DNA]</scope>
    <source>
        <strain evidence="6 7">CBS 449.75</strain>
    </source>
</reference>
<dbReference type="SMART" id="SM00640">
    <property type="entry name" value="Glyco_32"/>
    <property type="match status" value="1"/>
</dbReference>
<dbReference type="PANTHER" id="PTHR42800:SF1">
    <property type="entry name" value="EXOINULINASE INUD (AFU_ORTHOLOGUE AFUA_5G00480)"/>
    <property type="match status" value="1"/>
</dbReference>
<keyword evidence="3 6" id="KW-0378">Hydrolase</keyword>
<name>A0ABR4LHQ5_9EURO</name>
<evidence type="ECO:0000256" key="1">
    <source>
        <dbReference type="ARBA" id="ARBA00009902"/>
    </source>
</evidence>
<dbReference type="Pfam" id="PF00251">
    <property type="entry name" value="Glyco_hydro_32N"/>
    <property type="match status" value="1"/>
</dbReference>
<dbReference type="SUPFAM" id="SSF49899">
    <property type="entry name" value="Concanavalin A-like lectins/glucanases"/>
    <property type="match status" value="1"/>
</dbReference>
<keyword evidence="7" id="KW-1185">Reference proteome</keyword>
<dbReference type="PANTHER" id="PTHR42800">
    <property type="entry name" value="EXOINULINASE INUD (AFU_ORTHOLOGUE AFUA_5G00480)"/>
    <property type="match status" value="1"/>
</dbReference>
<dbReference type="SUPFAM" id="SSF75005">
    <property type="entry name" value="Arabinanase/levansucrase/invertase"/>
    <property type="match status" value="1"/>
</dbReference>
<sequence>MPCAYVSATVKLVFQSLFVSTVILVAEMITSVSGQTRPSYHITPETKWMNDPQRVLFLSGKWHLYYLWNSDWDKSNPGAGGTEWYHVTSTNMVQWTRQGVAIEKYQPNPSSGLILGDIESGSSVVDKANTSGFGQNAVVAVLTQMADGIQQQSLFYSTDMGYTFTAFGGNPVMPNPDPDNKPAFRDPKIIWDENAGHWVAALAEGSYIGFYTSPDLKTWTFISTFSPVASGIDLGILECPDLYQLDLDGDPETRVWILTLSANGYLHGKTTGTVYWFGTWNGTTFRATASSPQWLDEGPDFYATVSWENPDNRFGSRYAIGWMNNWEYANGLPYYGDFEGQQSLVREIKYQTVKGIPRLISLPISEYESVFGSPVRVNGTEITTDPATASLPTGLRGGAYVIRATVSKGDSDDGNLVYFRIKSDGTSNTTIGYDFANTELFLLRNSDGFASDSLAPGPKQVWDARRSIPTNQPRTASGANGDAACDHYHRYEDDLDLLVKYGARAYRFSLSGSRIISLGGRNDPINEGGIAFYHRLIDGLLARGIKPWVTLYHLDLPQSLQYI</sequence>
<dbReference type="InterPro" id="IPR013148">
    <property type="entry name" value="Glyco_hydro_32_N"/>
</dbReference>
<comment type="caution">
    <text evidence="6">The sequence shown here is derived from an EMBL/GenBank/DDBJ whole genome shotgun (WGS) entry which is preliminary data.</text>
</comment>
<dbReference type="InterPro" id="IPR013320">
    <property type="entry name" value="ConA-like_dom_sf"/>
</dbReference>
<evidence type="ECO:0000256" key="2">
    <source>
        <dbReference type="ARBA" id="ARBA00022729"/>
    </source>
</evidence>
<dbReference type="Gene3D" id="2.115.10.20">
    <property type="entry name" value="Glycosyl hydrolase domain, family 43"/>
    <property type="match status" value="1"/>
</dbReference>
<dbReference type="InterPro" id="IPR001362">
    <property type="entry name" value="Glyco_hydro_32"/>
</dbReference>
<dbReference type="Proteomes" id="UP001610432">
    <property type="component" value="Unassembled WGS sequence"/>
</dbReference>
<dbReference type="InterPro" id="IPR001360">
    <property type="entry name" value="Glyco_hydro_1"/>
</dbReference>
<dbReference type="GO" id="GO:0016787">
    <property type="term" value="F:hydrolase activity"/>
    <property type="evidence" value="ECO:0007669"/>
    <property type="project" value="UniProtKB-KW"/>
</dbReference>
<proteinExistence type="inferred from homology"/>
<protein>
    <submittedName>
        <fullName evidence="6">Glycosyl hydrolase</fullName>
    </submittedName>
</protein>
<keyword evidence="2" id="KW-0732">Signal</keyword>
<accession>A0ABR4LHQ5</accession>
<dbReference type="InterPro" id="IPR017853">
    <property type="entry name" value="GH"/>
</dbReference>
<dbReference type="EMBL" id="JBFXLQ010000045">
    <property type="protein sequence ID" value="KAL2863996.1"/>
    <property type="molecule type" value="Genomic_DNA"/>
</dbReference>
<evidence type="ECO:0000313" key="7">
    <source>
        <dbReference type="Proteomes" id="UP001610432"/>
    </source>
</evidence>
<evidence type="ECO:0000313" key="6">
    <source>
        <dbReference type="EMBL" id="KAL2863996.1"/>
    </source>
</evidence>
<evidence type="ECO:0000256" key="4">
    <source>
        <dbReference type="ARBA" id="ARBA00023295"/>
    </source>
</evidence>
<feature type="domain" description="Glycosyl hydrolase family 32 N-terminal" evidence="5">
    <location>
        <begin position="41"/>
        <end position="352"/>
    </location>
</feature>
<dbReference type="RefSeq" id="XP_070882975.1">
    <property type="nucleotide sequence ID" value="XM_071033613.1"/>
</dbReference>
<organism evidence="6 7">
    <name type="scientific">Aspergillus lucknowensis</name>
    <dbReference type="NCBI Taxonomy" id="176173"/>
    <lineage>
        <taxon>Eukaryota</taxon>
        <taxon>Fungi</taxon>
        <taxon>Dikarya</taxon>
        <taxon>Ascomycota</taxon>
        <taxon>Pezizomycotina</taxon>
        <taxon>Eurotiomycetes</taxon>
        <taxon>Eurotiomycetidae</taxon>
        <taxon>Eurotiales</taxon>
        <taxon>Aspergillaceae</taxon>
        <taxon>Aspergillus</taxon>
        <taxon>Aspergillus subgen. Nidulantes</taxon>
    </lineage>
</organism>
<evidence type="ECO:0000256" key="3">
    <source>
        <dbReference type="ARBA" id="ARBA00022801"/>
    </source>
</evidence>